<reference evidence="2 3" key="1">
    <citation type="submission" date="2014-04" db="EMBL/GenBank/DDBJ databases">
        <title>Evolutionary Origins and Diversification of the Mycorrhizal Mutualists.</title>
        <authorList>
            <consortium name="DOE Joint Genome Institute"/>
            <consortium name="Mycorrhizal Genomics Consortium"/>
            <person name="Kohler A."/>
            <person name="Kuo A."/>
            <person name="Nagy L.G."/>
            <person name="Floudas D."/>
            <person name="Copeland A."/>
            <person name="Barry K.W."/>
            <person name="Cichocki N."/>
            <person name="Veneault-Fourrey C."/>
            <person name="LaButti K."/>
            <person name="Lindquist E.A."/>
            <person name="Lipzen A."/>
            <person name="Lundell T."/>
            <person name="Morin E."/>
            <person name="Murat C."/>
            <person name="Riley R."/>
            <person name="Ohm R."/>
            <person name="Sun H."/>
            <person name="Tunlid A."/>
            <person name="Henrissat B."/>
            <person name="Grigoriev I.V."/>
            <person name="Hibbett D.S."/>
            <person name="Martin F."/>
        </authorList>
    </citation>
    <scope>NUCLEOTIDE SEQUENCE [LARGE SCALE GENOMIC DNA]</scope>
    <source>
        <strain evidence="2 3">Koide BX008</strain>
    </source>
</reference>
<keyword evidence="1" id="KW-1133">Transmembrane helix</keyword>
<sequence length="75" mass="8690">MPLNCYDDRNDQTFTTFRISVWNFSSISALSDSSFLFLFFWYFNALTLCLTDYLRGLASGGSCECEYAFPLLLLR</sequence>
<feature type="transmembrane region" description="Helical" evidence="1">
    <location>
        <begin position="21"/>
        <end position="43"/>
    </location>
</feature>
<gene>
    <name evidence="2" type="ORF">M378DRAFT_596031</name>
</gene>
<dbReference type="InParanoid" id="A0A0C2X6M3"/>
<dbReference type="EMBL" id="KN818250">
    <property type="protein sequence ID" value="KIL64388.1"/>
    <property type="molecule type" value="Genomic_DNA"/>
</dbReference>
<protein>
    <submittedName>
        <fullName evidence="2">Uncharacterized protein</fullName>
    </submittedName>
</protein>
<evidence type="ECO:0000256" key="1">
    <source>
        <dbReference type="SAM" id="Phobius"/>
    </source>
</evidence>
<keyword evidence="1" id="KW-0472">Membrane</keyword>
<organism evidence="2 3">
    <name type="scientific">Amanita muscaria (strain Koide BX008)</name>
    <dbReference type="NCBI Taxonomy" id="946122"/>
    <lineage>
        <taxon>Eukaryota</taxon>
        <taxon>Fungi</taxon>
        <taxon>Dikarya</taxon>
        <taxon>Basidiomycota</taxon>
        <taxon>Agaricomycotina</taxon>
        <taxon>Agaricomycetes</taxon>
        <taxon>Agaricomycetidae</taxon>
        <taxon>Agaricales</taxon>
        <taxon>Pluteineae</taxon>
        <taxon>Amanitaceae</taxon>
        <taxon>Amanita</taxon>
    </lineage>
</organism>
<evidence type="ECO:0000313" key="2">
    <source>
        <dbReference type="EMBL" id="KIL64388.1"/>
    </source>
</evidence>
<accession>A0A0C2X6M3</accession>
<dbReference type="AlphaFoldDB" id="A0A0C2X6M3"/>
<dbReference type="Proteomes" id="UP000054549">
    <property type="component" value="Unassembled WGS sequence"/>
</dbReference>
<proteinExistence type="predicted"/>
<name>A0A0C2X6M3_AMAMK</name>
<dbReference type="HOGENOM" id="CLU_2670570_0_0_1"/>
<evidence type="ECO:0000313" key="3">
    <source>
        <dbReference type="Proteomes" id="UP000054549"/>
    </source>
</evidence>
<keyword evidence="3" id="KW-1185">Reference proteome</keyword>
<keyword evidence="1" id="KW-0812">Transmembrane</keyword>